<comment type="catalytic activity">
    <reaction evidence="1">
        <text>ATP + protein L-histidine = ADP + protein N-phospho-L-histidine.</text>
        <dbReference type="EC" id="2.7.13.3"/>
    </reaction>
</comment>
<keyword evidence="11" id="KW-1185">Reference proteome</keyword>
<gene>
    <name evidence="10" type="ORF">EAS64_21355</name>
</gene>
<feature type="transmembrane region" description="Helical" evidence="8">
    <location>
        <begin position="34"/>
        <end position="53"/>
    </location>
</feature>
<dbReference type="Pfam" id="PF00512">
    <property type="entry name" value="HisKA"/>
    <property type="match status" value="1"/>
</dbReference>
<dbReference type="GO" id="GO:0000155">
    <property type="term" value="F:phosphorelay sensor kinase activity"/>
    <property type="evidence" value="ECO:0007669"/>
    <property type="project" value="InterPro"/>
</dbReference>
<evidence type="ECO:0000256" key="7">
    <source>
        <dbReference type="ARBA" id="ARBA00023012"/>
    </source>
</evidence>
<dbReference type="InterPro" id="IPR005467">
    <property type="entry name" value="His_kinase_dom"/>
</dbReference>
<feature type="domain" description="Histidine kinase" evidence="9">
    <location>
        <begin position="144"/>
        <end position="354"/>
    </location>
</feature>
<dbReference type="InterPro" id="IPR003661">
    <property type="entry name" value="HisK_dim/P_dom"/>
</dbReference>
<dbReference type="SUPFAM" id="SSF55874">
    <property type="entry name" value="ATPase domain of HSP90 chaperone/DNA topoisomerase II/histidine kinase"/>
    <property type="match status" value="1"/>
</dbReference>
<dbReference type="Gene3D" id="3.30.565.10">
    <property type="entry name" value="Histidine kinase-like ATPase, C-terminal domain"/>
    <property type="match status" value="1"/>
</dbReference>
<keyword evidence="6 10" id="KW-0418">Kinase</keyword>
<evidence type="ECO:0000256" key="3">
    <source>
        <dbReference type="ARBA" id="ARBA00012438"/>
    </source>
</evidence>
<comment type="subcellular location">
    <subcellularLocation>
        <location evidence="2">Cell membrane</location>
    </subcellularLocation>
</comment>
<dbReference type="InterPro" id="IPR036097">
    <property type="entry name" value="HisK_dim/P_sf"/>
</dbReference>
<dbReference type="SUPFAM" id="SSF47384">
    <property type="entry name" value="Homodimeric domain of signal transducing histidine kinase"/>
    <property type="match status" value="1"/>
</dbReference>
<dbReference type="AlphaFoldDB" id="A0A6P2BXL3"/>
<evidence type="ECO:0000256" key="8">
    <source>
        <dbReference type="SAM" id="Phobius"/>
    </source>
</evidence>
<dbReference type="SMART" id="SM00387">
    <property type="entry name" value="HATPase_c"/>
    <property type="match status" value="1"/>
</dbReference>
<dbReference type="Gene3D" id="1.10.287.130">
    <property type="match status" value="1"/>
</dbReference>
<organism evidence="10 11">
    <name type="scientific">Trebonia kvetii</name>
    <dbReference type="NCBI Taxonomy" id="2480626"/>
    <lineage>
        <taxon>Bacteria</taxon>
        <taxon>Bacillati</taxon>
        <taxon>Actinomycetota</taxon>
        <taxon>Actinomycetes</taxon>
        <taxon>Streptosporangiales</taxon>
        <taxon>Treboniaceae</taxon>
        <taxon>Trebonia</taxon>
    </lineage>
</organism>
<evidence type="ECO:0000256" key="1">
    <source>
        <dbReference type="ARBA" id="ARBA00000085"/>
    </source>
</evidence>
<comment type="caution">
    <text evidence="10">The sequence shown here is derived from an EMBL/GenBank/DDBJ whole genome shotgun (WGS) entry which is preliminary data.</text>
</comment>
<feature type="transmembrane region" description="Helical" evidence="8">
    <location>
        <begin position="12"/>
        <end position="28"/>
    </location>
</feature>
<reference evidence="10 11" key="1">
    <citation type="submission" date="2018-11" db="EMBL/GenBank/DDBJ databases">
        <title>Trebonia kvetii gen.nov., sp.nov., a novel acidophilic actinobacterium, and proposal of the new actinobacterial family Treboniaceae fam. nov.</title>
        <authorList>
            <person name="Rapoport D."/>
            <person name="Sagova-Mareckova M."/>
            <person name="Sedlacek I."/>
            <person name="Provaznik J."/>
            <person name="Kralova S."/>
            <person name="Pavlinic D."/>
            <person name="Benes V."/>
            <person name="Kopecky J."/>
        </authorList>
    </citation>
    <scope>NUCLEOTIDE SEQUENCE [LARGE SCALE GENOMIC DNA]</scope>
    <source>
        <strain evidence="10 11">15Tr583</strain>
    </source>
</reference>
<dbReference type="InterPro" id="IPR004358">
    <property type="entry name" value="Sig_transdc_His_kin-like_C"/>
</dbReference>
<dbReference type="GO" id="GO:0005886">
    <property type="term" value="C:plasma membrane"/>
    <property type="evidence" value="ECO:0007669"/>
    <property type="project" value="UniProtKB-SubCell"/>
</dbReference>
<dbReference type="OrthoDB" id="5241402at2"/>
<accession>A0A6P2BXL3</accession>
<dbReference type="PANTHER" id="PTHR43711">
    <property type="entry name" value="TWO-COMPONENT HISTIDINE KINASE"/>
    <property type="match status" value="1"/>
</dbReference>
<dbReference type="Proteomes" id="UP000460272">
    <property type="component" value="Unassembled WGS sequence"/>
</dbReference>
<dbReference type="EC" id="2.7.13.3" evidence="3"/>
<dbReference type="SMART" id="SM00388">
    <property type="entry name" value="HisKA"/>
    <property type="match status" value="1"/>
</dbReference>
<dbReference type="RefSeq" id="WP_145855363.1">
    <property type="nucleotide sequence ID" value="NZ_RPFW01000004.1"/>
</dbReference>
<evidence type="ECO:0000313" key="10">
    <source>
        <dbReference type="EMBL" id="TVZ03011.1"/>
    </source>
</evidence>
<dbReference type="InterPro" id="IPR036890">
    <property type="entry name" value="HATPase_C_sf"/>
</dbReference>
<keyword evidence="8" id="KW-0472">Membrane</keyword>
<dbReference type="CDD" id="cd00082">
    <property type="entry name" value="HisKA"/>
    <property type="match status" value="1"/>
</dbReference>
<dbReference type="EMBL" id="RPFW01000004">
    <property type="protein sequence ID" value="TVZ03011.1"/>
    <property type="molecule type" value="Genomic_DNA"/>
</dbReference>
<dbReference type="PROSITE" id="PS50109">
    <property type="entry name" value="HIS_KIN"/>
    <property type="match status" value="1"/>
</dbReference>
<keyword evidence="4" id="KW-0597">Phosphoprotein</keyword>
<feature type="transmembrane region" description="Helical" evidence="8">
    <location>
        <begin position="87"/>
        <end position="105"/>
    </location>
</feature>
<dbReference type="InterPro" id="IPR003594">
    <property type="entry name" value="HATPase_dom"/>
</dbReference>
<dbReference type="Pfam" id="PF02518">
    <property type="entry name" value="HATPase_c"/>
    <property type="match status" value="1"/>
</dbReference>
<dbReference type="PRINTS" id="PR00344">
    <property type="entry name" value="BCTRLSENSOR"/>
</dbReference>
<dbReference type="InterPro" id="IPR050736">
    <property type="entry name" value="Sensor_HK_Regulatory"/>
</dbReference>
<evidence type="ECO:0000256" key="2">
    <source>
        <dbReference type="ARBA" id="ARBA00004236"/>
    </source>
</evidence>
<name>A0A6P2BXL3_9ACTN</name>
<proteinExistence type="predicted"/>
<keyword evidence="7" id="KW-0902">Two-component regulatory system</keyword>
<evidence type="ECO:0000256" key="5">
    <source>
        <dbReference type="ARBA" id="ARBA00022679"/>
    </source>
</evidence>
<keyword evidence="8" id="KW-1133">Transmembrane helix</keyword>
<evidence type="ECO:0000256" key="4">
    <source>
        <dbReference type="ARBA" id="ARBA00022553"/>
    </source>
</evidence>
<sequence length="360" mass="39257">MLRRIRHRLRSSWLDITWVLFVGVNLLAMRAMGAWSTIPFLVIWVSLTLVYGFRMWRLQPAILTVGLVTLATGGIIVAQVVDGQQEADYLIEVPLVALMFLAMVWHGRRRQAALLERLAAMAEVQRISRENQQLLEQQQLFLVDASHELGTPITVALGHAELIEQSVTDKTVVEDVRVVIGELARLRRLSSRLLLLASAGSPGFLDLAPVGIDSIVIEALDRWGYTPRRWRLGEMTEATVSGDRDRLAVALDALLENAIAHTGKDDLIELSARAEDGQVVLTVADSGCGIAEADLKRIFDRFSRATPYVSRESGGFGLGLPTAAAIAEAHRGSVRVSSTPGEGSTFELLIPAGAGAQPLT</sequence>
<keyword evidence="5" id="KW-0808">Transferase</keyword>
<protein>
    <recommendedName>
        <fullName evidence="3">histidine kinase</fullName>
        <ecNumber evidence="3">2.7.13.3</ecNumber>
    </recommendedName>
</protein>
<keyword evidence="8" id="KW-0812">Transmembrane</keyword>
<evidence type="ECO:0000256" key="6">
    <source>
        <dbReference type="ARBA" id="ARBA00022777"/>
    </source>
</evidence>
<evidence type="ECO:0000259" key="9">
    <source>
        <dbReference type="PROSITE" id="PS50109"/>
    </source>
</evidence>
<feature type="transmembrane region" description="Helical" evidence="8">
    <location>
        <begin position="60"/>
        <end position="81"/>
    </location>
</feature>
<evidence type="ECO:0000313" key="11">
    <source>
        <dbReference type="Proteomes" id="UP000460272"/>
    </source>
</evidence>
<dbReference type="PANTHER" id="PTHR43711:SF28">
    <property type="entry name" value="SENSOR HISTIDINE KINASE YXDK"/>
    <property type="match status" value="1"/>
</dbReference>